<protein>
    <submittedName>
        <fullName evidence="2">Uncharacterized protein</fullName>
    </submittedName>
</protein>
<reference evidence="3" key="1">
    <citation type="journal article" date="2019" name="Int. J. Syst. Evol. Microbiol.">
        <title>The Global Catalogue of Microorganisms (GCM) 10K type strain sequencing project: providing services to taxonomists for standard genome sequencing and annotation.</title>
        <authorList>
            <consortium name="The Broad Institute Genomics Platform"/>
            <consortium name="The Broad Institute Genome Sequencing Center for Infectious Disease"/>
            <person name="Wu L."/>
            <person name="Ma J."/>
        </authorList>
    </citation>
    <scope>NUCLEOTIDE SEQUENCE [LARGE SCALE GENOMIC DNA]</scope>
    <source>
        <strain evidence="3">JCM 17933</strain>
    </source>
</reference>
<sequence>MVTPRDTSSGDTTAADAGAGAAVRPTHAATAAMTADALVPPGLRRAAAESSGDGEWAGARRRGMMRRTGLSSLCYGEVAAN</sequence>
<feature type="region of interest" description="Disordered" evidence="1">
    <location>
        <begin position="1"/>
        <end position="63"/>
    </location>
</feature>
<gene>
    <name evidence="2" type="ORF">GCM10023191_083390</name>
</gene>
<dbReference type="EMBL" id="BAABHF010000049">
    <property type="protein sequence ID" value="GAA4514622.1"/>
    <property type="molecule type" value="Genomic_DNA"/>
</dbReference>
<comment type="caution">
    <text evidence="2">The sequence shown here is derived from an EMBL/GenBank/DDBJ whole genome shotgun (WGS) entry which is preliminary data.</text>
</comment>
<evidence type="ECO:0000313" key="2">
    <source>
        <dbReference type="EMBL" id="GAA4514622.1"/>
    </source>
</evidence>
<proteinExistence type="predicted"/>
<evidence type="ECO:0000313" key="3">
    <source>
        <dbReference type="Proteomes" id="UP001500503"/>
    </source>
</evidence>
<keyword evidence="3" id="KW-1185">Reference proteome</keyword>
<evidence type="ECO:0000256" key="1">
    <source>
        <dbReference type="SAM" id="MobiDB-lite"/>
    </source>
</evidence>
<organism evidence="2 3">
    <name type="scientific">Actinoallomurus oryzae</name>
    <dbReference type="NCBI Taxonomy" id="502180"/>
    <lineage>
        <taxon>Bacteria</taxon>
        <taxon>Bacillati</taxon>
        <taxon>Actinomycetota</taxon>
        <taxon>Actinomycetes</taxon>
        <taxon>Streptosporangiales</taxon>
        <taxon>Thermomonosporaceae</taxon>
        <taxon>Actinoallomurus</taxon>
    </lineage>
</organism>
<name>A0ABP8R0H1_9ACTN</name>
<accession>A0ABP8R0H1</accession>
<dbReference type="Proteomes" id="UP001500503">
    <property type="component" value="Unassembled WGS sequence"/>
</dbReference>
<feature type="compositionally biased region" description="Low complexity" evidence="1">
    <location>
        <begin position="1"/>
        <end position="37"/>
    </location>
</feature>